<evidence type="ECO:0000313" key="2">
    <source>
        <dbReference type="EMBL" id="KAL2069609.1"/>
    </source>
</evidence>
<name>A0ABR4CI24_9HELO</name>
<evidence type="ECO:0008006" key="4">
    <source>
        <dbReference type="Google" id="ProtNLM"/>
    </source>
</evidence>
<protein>
    <recommendedName>
        <fullName evidence="4">RING-type domain-containing protein</fullName>
    </recommendedName>
</protein>
<organism evidence="2 3">
    <name type="scientific">Oculimacula yallundae</name>
    <dbReference type="NCBI Taxonomy" id="86028"/>
    <lineage>
        <taxon>Eukaryota</taxon>
        <taxon>Fungi</taxon>
        <taxon>Dikarya</taxon>
        <taxon>Ascomycota</taxon>
        <taxon>Pezizomycotina</taxon>
        <taxon>Leotiomycetes</taxon>
        <taxon>Helotiales</taxon>
        <taxon>Ploettnerulaceae</taxon>
        <taxon>Oculimacula</taxon>
    </lineage>
</organism>
<evidence type="ECO:0000256" key="1">
    <source>
        <dbReference type="SAM" id="MobiDB-lite"/>
    </source>
</evidence>
<dbReference type="EMBL" id="JAZHXI010000007">
    <property type="protein sequence ID" value="KAL2069609.1"/>
    <property type="molecule type" value="Genomic_DNA"/>
</dbReference>
<dbReference type="Proteomes" id="UP001595075">
    <property type="component" value="Unassembled WGS sequence"/>
</dbReference>
<proteinExistence type="predicted"/>
<reference evidence="2 3" key="1">
    <citation type="journal article" date="2024" name="Commun. Biol.">
        <title>Comparative genomic analysis of thermophilic fungi reveals convergent evolutionary adaptations and gene losses.</title>
        <authorList>
            <person name="Steindorff A.S."/>
            <person name="Aguilar-Pontes M.V."/>
            <person name="Robinson A.J."/>
            <person name="Andreopoulos B."/>
            <person name="LaButti K."/>
            <person name="Kuo A."/>
            <person name="Mondo S."/>
            <person name="Riley R."/>
            <person name="Otillar R."/>
            <person name="Haridas S."/>
            <person name="Lipzen A."/>
            <person name="Grimwood J."/>
            <person name="Schmutz J."/>
            <person name="Clum A."/>
            <person name="Reid I.D."/>
            <person name="Moisan M.C."/>
            <person name="Butler G."/>
            <person name="Nguyen T.T.M."/>
            <person name="Dewar K."/>
            <person name="Conant G."/>
            <person name="Drula E."/>
            <person name="Henrissat B."/>
            <person name="Hansel C."/>
            <person name="Singer S."/>
            <person name="Hutchinson M.I."/>
            <person name="de Vries R.P."/>
            <person name="Natvig D.O."/>
            <person name="Powell A.J."/>
            <person name="Tsang A."/>
            <person name="Grigoriev I.V."/>
        </authorList>
    </citation>
    <scope>NUCLEOTIDE SEQUENCE [LARGE SCALE GENOMIC DNA]</scope>
    <source>
        <strain evidence="2 3">CBS 494.80</strain>
    </source>
</reference>
<keyword evidence="3" id="KW-1185">Reference proteome</keyword>
<accession>A0ABR4CI24</accession>
<gene>
    <name evidence="2" type="ORF">VTL71DRAFT_14288</name>
</gene>
<feature type="region of interest" description="Disordered" evidence="1">
    <location>
        <begin position="109"/>
        <end position="133"/>
    </location>
</feature>
<evidence type="ECO:0000313" key="3">
    <source>
        <dbReference type="Proteomes" id="UP001595075"/>
    </source>
</evidence>
<comment type="caution">
    <text evidence="2">The sequence shown here is derived from an EMBL/GenBank/DDBJ whole genome shotgun (WGS) entry which is preliminary data.</text>
</comment>
<sequence length="293" mass="33936">MEITKPSWWPERGVIETFCLDYKHLYTGCGCIHEGFRSLTVHSKECVYSRNDKMTEEQYQQQRYNRPCKSTDTIHVLFDGPCQLCQTGSQIFSRSHNGLRRVKSKLETALKVEDRSPPRQKLPATAEKPKVNSEEEIEHRVRLWRAENERYEQLLLSRIDERRQARMNAYDAFIAGERAKEVMENVPKEKHFYLFNFKGGPGGDLLRTADSLPILDHTVPAGHVCTYCHSDSRMGNGPSEQLPCGCHVHRDCATDQFFLSEFSLIRTQARCRSCGTKFELRQLHTNFEDDAFP</sequence>